<dbReference type="KEGG" id="more:E1B28_011785"/>
<comment type="caution">
    <text evidence="1">The sequence shown here is derived from an EMBL/GenBank/DDBJ whole genome shotgun (WGS) entry which is preliminary data.</text>
</comment>
<evidence type="ECO:0000313" key="1">
    <source>
        <dbReference type="EMBL" id="KAG7090178.1"/>
    </source>
</evidence>
<dbReference type="AlphaFoldDB" id="A0A9P7RW87"/>
<gene>
    <name evidence="1" type="ORF">E1B28_011785</name>
</gene>
<name>A0A9P7RW87_9AGAR</name>
<protein>
    <submittedName>
        <fullName evidence="1">Uncharacterized protein</fullName>
    </submittedName>
</protein>
<keyword evidence="2" id="KW-1185">Reference proteome</keyword>
<proteinExistence type="predicted"/>
<accession>A0A9P7RW87</accession>
<organism evidence="1 2">
    <name type="scientific">Marasmius oreades</name>
    <name type="common">fairy-ring Marasmius</name>
    <dbReference type="NCBI Taxonomy" id="181124"/>
    <lineage>
        <taxon>Eukaryota</taxon>
        <taxon>Fungi</taxon>
        <taxon>Dikarya</taxon>
        <taxon>Basidiomycota</taxon>
        <taxon>Agaricomycotina</taxon>
        <taxon>Agaricomycetes</taxon>
        <taxon>Agaricomycetidae</taxon>
        <taxon>Agaricales</taxon>
        <taxon>Marasmiineae</taxon>
        <taxon>Marasmiaceae</taxon>
        <taxon>Marasmius</taxon>
    </lineage>
</organism>
<reference evidence="1" key="1">
    <citation type="journal article" date="2021" name="Genome Biol. Evol.">
        <title>The assembled and annotated genome of the fairy-ring fungus Marasmius oreades.</title>
        <authorList>
            <person name="Hiltunen M."/>
            <person name="Ament-Velasquez S.L."/>
            <person name="Johannesson H."/>
        </authorList>
    </citation>
    <scope>NUCLEOTIDE SEQUENCE</scope>
    <source>
        <strain evidence="1">03SP1</strain>
    </source>
</reference>
<dbReference type="OrthoDB" id="3029568at2759"/>
<dbReference type="GeneID" id="66080860"/>
<dbReference type="EMBL" id="CM032187">
    <property type="protein sequence ID" value="KAG7090178.1"/>
    <property type="molecule type" value="Genomic_DNA"/>
</dbReference>
<sequence length="179" mass="20776">MASNEPQETPTLDEINKYFPDDECEHRPPIFDYGFALTDEQVIDYAREQGLIPADGEWSSDQDPWSIISWRMLCIFNYAVGLRIPGEGVEIVLPYIDPGNMVLLKVATNYEVPFSRKKADKLLDMIKQAFKVDPTWHMSRENRERLQDNYYLDRISPSLQWGMEVLLKDEEESGIIDTP</sequence>
<dbReference type="Proteomes" id="UP001049176">
    <property type="component" value="Chromosome 7"/>
</dbReference>
<evidence type="ECO:0000313" key="2">
    <source>
        <dbReference type="Proteomes" id="UP001049176"/>
    </source>
</evidence>
<dbReference type="RefSeq" id="XP_043006648.1">
    <property type="nucleotide sequence ID" value="XM_043156836.1"/>
</dbReference>